<dbReference type="AlphaFoldDB" id="A0A834ZAG1"/>
<evidence type="ECO:0000256" key="3">
    <source>
        <dbReference type="ARBA" id="ARBA00022679"/>
    </source>
</evidence>
<name>A0A834ZAG1_TETSI</name>
<feature type="domain" description="RING-type" evidence="10">
    <location>
        <begin position="20"/>
        <end position="61"/>
    </location>
</feature>
<dbReference type="InterPro" id="IPR013083">
    <property type="entry name" value="Znf_RING/FYVE/PHD"/>
</dbReference>
<dbReference type="PANTHER" id="PTHR46077:SF1">
    <property type="entry name" value="TOP1 BINDING ARGININE_SERINE RICH PROTEIN, E3 UBIQUITIN LIGASE"/>
    <property type="match status" value="1"/>
</dbReference>
<evidence type="ECO:0000256" key="4">
    <source>
        <dbReference type="ARBA" id="ARBA00022723"/>
    </source>
</evidence>
<gene>
    <name evidence="11" type="ORF">HHK36_012468</name>
</gene>
<dbReference type="PANTHER" id="PTHR46077">
    <property type="entry name" value="E3 UBIQUITIN-PROTEIN LIGASE TOPORS"/>
    <property type="match status" value="1"/>
</dbReference>
<evidence type="ECO:0000256" key="9">
    <source>
        <dbReference type="PROSITE-ProRule" id="PRU00175"/>
    </source>
</evidence>
<keyword evidence="5 9" id="KW-0863">Zinc-finger</keyword>
<dbReference type="PROSITE" id="PS50089">
    <property type="entry name" value="ZF_RING_2"/>
    <property type="match status" value="1"/>
</dbReference>
<dbReference type="EMBL" id="JABCRI010000008">
    <property type="protein sequence ID" value="KAF8401528.1"/>
    <property type="molecule type" value="Genomic_DNA"/>
</dbReference>
<evidence type="ECO:0000256" key="6">
    <source>
        <dbReference type="ARBA" id="ARBA00022833"/>
    </source>
</evidence>
<evidence type="ECO:0000256" key="2">
    <source>
        <dbReference type="ARBA" id="ARBA00012483"/>
    </source>
</evidence>
<dbReference type="GO" id="GO:0061630">
    <property type="term" value="F:ubiquitin protein ligase activity"/>
    <property type="evidence" value="ECO:0007669"/>
    <property type="project" value="UniProtKB-EC"/>
</dbReference>
<keyword evidence="3" id="KW-0808">Transferase</keyword>
<organism evidence="11 12">
    <name type="scientific">Tetracentron sinense</name>
    <name type="common">Spur-leaf</name>
    <dbReference type="NCBI Taxonomy" id="13715"/>
    <lineage>
        <taxon>Eukaryota</taxon>
        <taxon>Viridiplantae</taxon>
        <taxon>Streptophyta</taxon>
        <taxon>Embryophyta</taxon>
        <taxon>Tracheophyta</taxon>
        <taxon>Spermatophyta</taxon>
        <taxon>Magnoliopsida</taxon>
        <taxon>Trochodendrales</taxon>
        <taxon>Trochodendraceae</taxon>
        <taxon>Tetracentron</taxon>
    </lineage>
</organism>
<dbReference type="Pfam" id="PF13639">
    <property type="entry name" value="zf-RING_2"/>
    <property type="match status" value="1"/>
</dbReference>
<dbReference type="PROSITE" id="PS00518">
    <property type="entry name" value="ZF_RING_1"/>
    <property type="match status" value="1"/>
</dbReference>
<keyword evidence="4" id="KW-0479">Metal-binding</keyword>
<dbReference type="Gene3D" id="3.30.40.10">
    <property type="entry name" value="Zinc/RING finger domain, C3HC4 (zinc finger)"/>
    <property type="match status" value="1"/>
</dbReference>
<keyword evidence="6" id="KW-0862">Zinc</keyword>
<accession>A0A834ZAG1</accession>
<keyword evidence="8" id="KW-0804">Transcription</keyword>
<evidence type="ECO:0000256" key="1">
    <source>
        <dbReference type="ARBA" id="ARBA00000900"/>
    </source>
</evidence>
<dbReference type="GO" id="GO:0006513">
    <property type="term" value="P:protein monoubiquitination"/>
    <property type="evidence" value="ECO:0007669"/>
    <property type="project" value="TreeGrafter"/>
</dbReference>
<dbReference type="EC" id="2.3.2.27" evidence="2"/>
<sequence length="412" mass="47744">MNRGKFIWMRIASAIREKSCPICLRCIDDRRAAVIIMCMHAYCIGCIRKWSELKRNCPLCNAQFNSWFSNIRVSSGKFEQERLSPLSESKNVDIEAGFRLDSSERNRLVIQSAGFRALIRIRTFLRVLRRSRHEGHGVSRRSRQLPWRRSFGRLGSVPSEIIAERVLRWRASIYEGRLQAIPSLPRNCLEQNMSGNKSVNERIQQRIEPWIRRELQAVLGDSDPSVIVHLVTSLWILSLEEKLDVEDKFVGPLRPFLHDRANLFWHELSWIKVLRRKPMQSFVGFLVAARLAIAGIVGGKLQIPNLQNVCIRVNAWESHDPAQFTRFYRLIPLRNVPIFDLFNRSDWEVVWCPGFCQNLKDRVRGLSSVASRLNGVKHGRGRELTQKNLFRKYFEDPGASQGEGFYLDGCVE</sequence>
<protein>
    <recommendedName>
        <fullName evidence="2">RING-type E3 ubiquitin transferase</fullName>
        <ecNumber evidence="2">2.3.2.27</ecNumber>
    </recommendedName>
</protein>
<evidence type="ECO:0000259" key="10">
    <source>
        <dbReference type="PROSITE" id="PS50089"/>
    </source>
</evidence>
<keyword evidence="7" id="KW-0805">Transcription regulation</keyword>
<dbReference type="Proteomes" id="UP000655225">
    <property type="component" value="Unassembled WGS sequence"/>
</dbReference>
<evidence type="ECO:0000313" key="11">
    <source>
        <dbReference type="EMBL" id="KAF8401528.1"/>
    </source>
</evidence>
<proteinExistence type="predicted"/>
<evidence type="ECO:0000313" key="12">
    <source>
        <dbReference type="Proteomes" id="UP000655225"/>
    </source>
</evidence>
<evidence type="ECO:0000256" key="8">
    <source>
        <dbReference type="ARBA" id="ARBA00023163"/>
    </source>
</evidence>
<comment type="caution">
    <text evidence="11">The sequence shown here is derived from an EMBL/GenBank/DDBJ whole genome shotgun (WGS) entry which is preliminary data.</text>
</comment>
<dbReference type="OrthoDB" id="5600418at2759"/>
<evidence type="ECO:0000256" key="5">
    <source>
        <dbReference type="ARBA" id="ARBA00022771"/>
    </source>
</evidence>
<keyword evidence="12" id="KW-1185">Reference proteome</keyword>
<reference evidence="11 12" key="1">
    <citation type="submission" date="2020-04" db="EMBL/GenBank/DDBJ databases">
        <title>Plant Genome Project.</title>
        <authorList>
            <person name="Zhang R.-G."/>
        </authorList>
    </citation>
    <scope>NUCLEOTIDE SEQUENCE [LARGE SCALE GENOMIC DNA]</scope>
    <source>
        <strain evidence="11">YNK0</strain>
        <tissue evidence="11">Leaf</tissue>
    </source>
</reference>
<dbReference type="SUPFAM" id="SSF57850">
    <property type="entry name" value="RING/U-box"/>
    <property type="match status" value="1"/>
</dbReference>
<dbReference type="GO" id="GO:0000209">
    <property type="term" value="P:protein polyubiquitination"/>
    <property type="evidence" value="ECO:0007669"/>
    <property type="project" value="TreeGrafter"/>
</dbReference>
<dbReference type="InterPro" id="IPR001841">
    <property type="entry name" value="Znf_RING"/>
</dbReference>
<dbReference type="GO" id="GO:0008270">
    <property type="term" value="F:zinc ion binding"/>
    <property type="evidence" value="ECO:0007669"/>
    <property type="project" value="UniProtKB-KW"/>
</dbReference>
<dbReference type="InterPro" id="IPR017907">
    <property type="entry name" value="Znf_RING_CS"/>
</dbReference>
<dbReference type="SMART" id="SM00184">
    <property type="entry name" value="RING"/>
    <property type="match status" value="1"/>
</dbReference>
<evidence type="ECO:0000256" key="7">
    <source>
        <dbReference type="ARBA" id="ARBA00023015"/>
    </source>
</evidence>
<comment type="catalytic activity">
    <reaction evidence="1">
        <text>S-ubiquitinyl-[E2 ubiquitin-conjugating enzyme]-L-cysteine + [acceptor protein]-L-lysine = [E2 ubiquitin-conjugating enzyme]-L-cysteine + N(6)-ubiquitinyl-[acceptor protein]-L-lysine.</text>
        <dbReference type="EC" id="2.3.2.27"/>
    </reaction>
</comment>